<dbReference type="Pfam" id="PF14420">
    <property type="entry name" value="Clr5"/>
    <property type="match status" value="1"/>
</dbReference>
<dbReference type="PANTHER" id="PTHR38788:SF3">
    <property type="entry name" value="CLR5 DOMAIN-CONTAINING PROTEIN"/>
    <property type="match status" value="1"/>
</dbReference>
<dbReference type="EMBL" id="JAGMUX010000007">
    <property type="protein sequence ID" value="KAH7254046.1"/>
    <property type="molecule type" value="Genomic_DNA"/>
</dbReference>
<name>A0A9P9HB62_FUSRE</name>
<feature type="region of interest" description="Disordered" evidence="1">
    <location>
        <begin position="1"/>
        <end position="26"/>
    </location>
</feature>
<gene>
    <name evidence="3" type="ORF">BKA55DRAFT_689549</name>
</gene>
<feature type="compositionally biased region" description="Low complexity" evidence="1">
    <location>
        <begin position="239"/>
        <end position="254"/>
    </location>
</feature>
<organism evidence="3 4">
    <name type="scientific">Fusarium redolens</name>
    <dbReference type="NCBI Taxonomy" id="48865"/>
    <lineage>
        <taxon>Eukaryota</taxon>
        <taxon>Fungi</taxon>
        <taxon>Dikarya</taxon>
        <taxon>Ascomycota</taxon>
        <taxon>Pezizomycotina</taxon>
        <taxon>Sordariomycetes</taxon>
        <taxon>Hypocreomycetidae</taxon>
        <taxon>Hypocreales</taxon>
        <taxon>Nectriaceae</taxon>
        <taxon>Fusarium</taxon>
        <taxon>Fusarium redolens species complex</taxon>
    </lineage>
</organism>
<feature type="region of interest" description="Disordered" evidence="1">
    <location>
        <begin position="314"/>
        <end position="396"/>
    </location>
</feature>
<keyword evidence="4" id="KW-1185">Reference proteome</keyword>
<evidence type="ECO:0000256" key="1">
    <source>
        <dbReference type="SAM" id="MobiDB-lite"/>
    </source>
</evidence>
<evidence type="ECO:0000259" key="2">
    <source>
        <dbReference type="Pfam" id="PF14420"/>
    </source>
</evidence>
<feature type="compositionally biased region" description="Polar residues" evidence="1">
    <location>
        <begin position="377"/>
        <end position="386"/>
    </location>
</feature>
<evidence type="ECO:0000313" key="3">
    <source>
        <dbReference type="EMBL" id="KAH7254046.1"/>
    </source>
</evidence>
<dbReference type="InterPro" id="IPR025676">
    <property type="entry name" value="Clr5_dom"/>
</dbReference>
<evidence type="ECO:0000313" key="4">
    <source>
        <dbReference type="Proteomes" id="UP000720189"/>
    </source>
</evidence>
<proteinExistence type="predicted"/>
<feature type="compositionally biased region" description="Pro residues" evidence="1">
    <location>
        <begin position="323"/>
        <end position="333"/>
    </location>
</feature>
<dbReference type="OrthoDB" id="194358at2759"/>
<feature type="region of interest" description="Disordered" evidence="1">
    <location>
        <begin position="238"/>
        <end position="300"/>
    </location>
</feature>
<feature type="compositionally biased region" description="Low complexity" evidence="1">
    <location>
        <begin position="848"/>
        <end position="869"/>
    </location>
</feature>
<dbReference type="RefSeq" id="XP_046050293.1">
    <property type="nucleotide sequence ID" value="XM_046199365.1"/>
</dbReference>
<comment type="caution">
    <text evidence="3">The sequence shown here is derived from an EMBL/GenBank/DDBJ whole genome shotgun (WGS) entry which is preliminary data.</text>
</comment>
<dbReference type="AlphaFoldDB" id="A0A9P9HB62"/>
<dbReference type="PANTHER" id="PTHR38788">
    <property type="entry name" value="CLR5 DOMAIN-CONTAINING PROTEIN"/>
    <property type="match status" value="1"/>
</dbReference>
<accession>A0A9P9HB62</accession>
<feature type="compositionally biased region" description="Polar residues" evidence="1">
    <location>
        <begin position="356"/>
        <end position="369"/>
    </location>
</feature>
<protein>
    <recommendedName>
        <fullName evidence="2">Clr5 domain-containing protein</fullName>
    </recommendedName>
</protein>
<dbReference type="GeneID" id="70229319"/>
<sequence>MFNHSAGGPRPSDNNEDPSYGFADQGWHRFTMNNNNTNSFSTGHSQSYHDAGASYGDSSGMDWAPTPSAEYDMRFDQHDPMSQDVELDTMSSSHGGGGGVGRLVAHFENKSFAPPLPPRPSNVVTSPVHQEPPVSSPFGNFSVTSPIVTSPLASPAEPNYGLLSGHSRVTSPIVSPPPALAFGGFHDIPVHSPGVGSSSGPFGNMNSFMANNNRVTTPMETASMAGPSMMPNSGMNAKVTSPSPVTPGVPGTPGFAIWRPPVPMTSKPSLDQPQGSSTSSNPGGYFAKPPIPSTPKPVMNAGSQLVLDFNTNSTFNAKGKAPAKPPAKPPRPVRQPSRSSMSTPGPFSPPIKHEPSTPQLSQASASSMLPPNERRASVSQRSQAGSRPSREQVPAEAWESFKNTIRTLYLEERKPLKEVMSVMADKYGFQATPKMYKTRFSQWGFVKNNTEEEVKRLLSMKFQRDAEGKVSEFVRNGKVVNLGTYLKRKGVTEYDLVDFELPADLPAHIRCRTPTPPPAPGYLQSPDLLRAQEIIISNMRKAFLQCRQFEVETDAQVGWQTIMVWGAGSSDLLLEANHYFEMKDHDQGGHFLMKAFQQLESDLKKLSPQGIKELLLGMVHRDPGMMTALCKYLAAYSTTNFERSHPLRQIFSCLYEVQQKHGPGTLSELLWGSIPTIAEELEAIYGRKHPYVARTWVDLAMFYNHVNQERLEKLVGELRLLQRQMEQRLGPESADVLVLRYTIVQLMFAAHPQSDATKQATIDLWHHMRGMGLLFPIRSQQPNMFCYHSPVKVDPWTKRCRRRYESGVQFLEEHVGVRVIMYFEEDFHTTEHAPEHIPHQQHQRQHQQSHQYQHRQSQQQQRPQQLQAQDSWAAAMEQHMSSSKYSFI</sequence>
<feature type="domain" description="Clr5" evidence="2">
    <location>
        <begin position="395"/>
        <end position="447"/>
    </location>
</feature>
<feature type="region of interest" description="Disordered" evidence="1">
    <location>
        <begin position="113"/>
        <end position="137"/>
    </location>
</feature>
<reference evidence="3" key="1">
    <citation type="journal article" date="2021" name="Nat. Commun.">
        <title>Genetic determinants of endophytism in the Arabidopsis root mycobiome.</title>
        <authorList>
            <person name="Mesny F."/>
            <person name="Miyauchi S."/>
            <person name="Thiergart T."/>
            <person name="Pickel B."/>
            <person name="Atanasova L."/>
            <person name="Karlsson M."/>
            <person name="Huettel B."/>
            <person name="Barry K.W."/>
            <person name="Haridas S."/>
            <person name="Chen C."/>
            <person name="Bauer D."/>
            <person name="Andreopoulos W."/>
            <person name="Pangilinan J."/>
            <person name="LaButti K."/>
            <person name="Riley R."/>
            <person name="Lipzen A."/>
            <person name="Clum A."/>
            <person name="Drula E."/>
            <person name="Henrissat B."/>
            <person name="Kohler A."/>
            <person name="Grigoriev I.V."/>
            <person name="Martin F.M."/>
            <person name="Hacquard S."/>
        </authorList>
    </citation>
    <scope>NUCLEOTIDE SEQUENCE</scope>
    <source>
        <strain evidence="3">MPI-CAGE-AT-0023</strain>
    </source>
</reference>
<feature type="compositionally biased region" description="Polar residues" evidence="1">
    <location>
        <begin position="266"/>
        <end position="282"/>
    </location>
</feature>
<feature type="region of interest" description="Disordered" evidence="1">
    <location>
        <begin position="835"/>
        <end position="875"/>
    </location>
</feature>
<dbReference type="Proteomes" id="UP000720189">
    <property type="component" value="Unassembled WGS sequence"/>
</dbReference>